<feature type="domain" description="FYVE-type" evidence="6">
    <location>
        <begin position="474"/>
        <end position="534"/>
    </location>
</feature>
<proteinExistence type="predicted"/>
<gene>
    <name evidence="7" type="ORF">M9Y10_025902</name>
</gene>
<protein>
    <recommendedName>
        <fullName evidence="6">FYVE-type domain-containing protein</fullName>
    </recommendedName>
</protein>
<evidence type="ECO:0000313" key="8">
    <source>
        <dbReference type="Proteomes" id="UP001470230"/>
    </source>
</evidence>
<dbReference type="PANTHER" id="PTHR46280">
    <property type="entry name" value="PLECKSTRIN HOMOLOGY DOMAIN-CONTAINING FAMILY F MEMBER 2-RELATED"/>
    <property type="match status" value="1"/>
</dbReference>
<evidence type="ECO:0000256" key="1">
    <source>
        <dbReference type="ARBA" id="ARBA00022723"/>
    </source>
</evidence>
<dbReference type="InterPro" id="IPR011011">
    <property type="entry name" value="Znf_FYVE_PHD"/>
</dbReference>
<comment type="caution">
    <text evidence="7">The sequence shown here is derived from an EMBL/GenBank/DDBJ whole genome shotgun (WGS) entry which is preliminary data.</text>
</comment>
<evidence type="ECO:0000256" key="3">
    <source>
        <dbReference type="ARBA" id="ARBA00022833"/>
    </source>
</evidence>
<dbReference type="Proteomes" id="UP001470230">
    <property type="component" value="Unassembled WGS sequence"/>
</dbReference>
<keyword evidence="8" id="KW-1185">Reference proteome</keyword>
<dbReference type="SMART" id="SM00064">
    <property type="entry name" value="FYVE"/>
    <property type="match status" value="1"/>
</dbReference>
<dbReference type="Pfam" id="PF01363">
    <property type="entry name" value="FYVE"/>
    <property type="match status" value="1"/>
</dbReference>
<reference evidence="7 8" key="1">
    <citation type="submission" date="2024-04" db="EMBL/GenBank/DDBJ databases">
        <title>Tritrichomonas musculus Genome.</title>
        <authorList>
            <person name="Alves-Ferreira E."/>
            <person name="Grigg M."/>
            <person name="Lorenzi H."/>
            <person name="Galac M."/>
        </authorList>
    </citation>
    <scope>NUCLEOTIDE SEQUENCE [LARGE SCALE GENOMIC DNA]</scope>
    <source>
        <strain evidence="7 8">EAF2021</strain>
    </source>
</reference>
<name>A0ABR2H7W1_9EUKA</name>
<feature type="region of interest" description="Disordered" evidence="5">
    <location>
        <begin position="210"/>
        <end position="240"/>
    </location>
</feature>
<dbReference type="InterPro" id="IPR035899">
    <property type="entry name" value="DBL_dom_sf"/>
</dbReference>
<feature type="compositionally biased region" description="Low complexity" evidence="5">
    <location>
        <begin position="225"/>
        <end position="240"/>
    </location>
</feature>
<evidence type="ECO:0000256" key="4">
    <source>
        <dbReference type="PROSITE-ProRule" id="PRU00091"/>
    </source>
</evidence>
<dbReference type="InterPro" id="IPR013083">
    <property type="entry name" value="Znf_RING/FYVE/PHD"/>
</dbReference>
<dbReference type="SUPFAM" id="SSF50729">
    <property type="entry name" value="PH domain-like"/>
    <property type="match status" value="1"/>
</dbReference>
<dbReference type="PANTHER" id="PTHR46280:SF3">
    <property type="entry name" value="PLECKSTRIN HOMOLOGY DOMAIN-CONTAINING FAMILY F MEMBER 1 HOMOLOG"/>
    <property type="match status" value="1"/>
</dbReference>
<keyword evidence="1" id="KW-0479">Metal-binding</keyword>
<dbReference type="Gene3D" id="3.30.40.10">
    <property type="entry name" value="Zinc/RING finger domain, C3HC4 (zinc finger)"/>
    <property type="match status" value="1"/>
</dbReference>
<dbReference type="InterPro" id="IPR017455">
    <property type="entry name" value="Znf_FYVE-rel"/>
</dbReference>
<evidence type="ECO:0000313" key="7">
    <source>
        <dbReference type="EMBL" id="KAK8842324.1"/>
    </source>
</evidence>
<dbReference type="Gene3D" id="2.30.29.30">
    <property type="entry name" value="Pleckstrin-homology domain (PH domain)/Phosphotyrosine-binding domain (PTB)"/>
    <property type="match status" value="1"/>
</dbReference>
<accession>A0ABR2H7W1</accession>
<dbReference type="InterPro" id="IPR011993">
    <property type="entry name" value="PH-like_dom_sf"/>
</dbReference>
<feature type="compositionally biased region" description="Polar residues" evidence="5">
    <location>
        <begin position="210"/>
        <end position="224"/>
    </location>
</feature>
<dbReference type="SUPFAM" id="SSF57903">
    <property type="entry name" value="FYVE/PHD zinc finger"/>
    <property type="match status" value="1"/>
</dbReference>
<evidence type="ECO:0000259" key="6">
    <source>
        <dbReference type="PROSITE" id="PS50178"/>
    </source>
</evidence>
<dbReference type="SUPFAM" id="SSF48065">
    <property type="entry name" value="DBL homology domain (DH-domain)"/>
    <property type="match status" value="1"/>
</dbReference>
<sequence>MKGNIDFNQQIDSQLCLKEKKPFFDENPPFDLLINPKCFIASEIAGISPEETDFVDAFESEDTECTSIMIDFLSYERNFVKNINILINILVNLIGTPIFKALPESILSYSRNILQEHKSFLSTIENILKNHSKIFLIEFTEALSHAESLMEAHKKYNFRFVNVENIANQLSIGEAPQQVISNINQIIEQGRDESIYCKHGISDSNTIMKHESQSSLTRQNSQGAQSITETQNQNENNQNSIVNHTYSGNILLITYFKLPINWQNYSISTVKAILQTKPFQSSPDPQITKALLDFIKSNENLIESINSIPKLVQISKLFVRESFPIVVNGRRFIREGKALKQCRKGTSERVLLLFSDIFVYVQAKAGRYLVPRVYRLSFLRIESHMHPTNTNSLLSLFSNLNPNNIRKNNTSANKSNDQGRPTIYFFAPRKSFILIFSSISERDTWFETLNEAIEASKTNMIVPKYTEAPLWIPDIVVNRCMNCKTQFSLTQRKHHCRGCGQIMCKNCLIYQTIMRNISLTKPVKVCKKCYNRINEERIRKENNKRLHPGQKDDEDIMISNLNKLIPQSFESSSETSEEDTNDMAFLLGCP</sequence>
<evidence type="ECO:0000256" key="2">
    <source>
        <dbReference type="ARBA" id="ARBA00022771"/>
    </source>
</evidence>
<evidence type="ECO:0000256" key="5">
    <source>
        <dbReference type="SAM" id="MobiDB-lite"/>
    </source>
</evidence>
<dbReference type="EMBL" id="JAPFFF010000038">
    <property type="protein sequence ID" value="KAK8842324.1"/>
    <property type="molecule type" value="Genomic_DNA"/>
</dbReference>
<keyword evidence="3" id="KW-0862">Zinc</keyword>
<organism evidence="7 8">
    <name type="scientific">Tritrichomonas musculus</name>
    <dbReference type="NCBI Taxonomy" id="1915356"/>
    <lineage>
        <taxon>Eukaryota</taxon>
        <taxon>Metamonada</taxon>
        <taxon>Parabasalia</taxon>
        <taxon>Tritrichomonadida</taxon>
        <taxon>Tritrichomonadidae</taxon>
        <taxon>Tritrichomonas</taxon>
    </lineage>
</organism>
<dbReference type="PROSITE" id="PS50178">
    <property type="entry name" value="ZF_FYVE"/>
    <property type="match status" value="1"/>
</dbReference>
<dbReference type="InterPro" id="IPR000306">
    <property type="entry name" value="Znf_FYVE"/>
</dbReference>
<keyword evidence="2 4" id="KW-0863">Zinc-finger</keyword>
<dbReference type="InterPro" id="IPR051765">
    <property type="entry name" value="PH_domain-containing_F"/>
</dbReference>